<dbReference type="AlphaFoldDB" id="A0AAE0SF07"/>
<evidence type="ECO:0000256" key="7">
    <source>
        <dbReference type="SAM" id="SignalP"/>
    </source>
</evidence>
<dbReference type="InterPro" id="IPR018499">
    <property type="entry name" value="Tetraspanin/Peripherin"/>
</dbReference>
<feature type="transmembrane region" description="Helical" evidence="6">
    <location>
        <begin position="39"/>
        <end position="61"/>
    </location>
</feature>
<evidence type="ECO:0000256" key="6">
    <source>
        <dbReference type="SAM" id="Phobius"/>
    </source>
</evidence>
<keyword evidence="3 6" id="KW-1133">Transmembrane helix</keyword>
<dbReference type="InterPro" id="IPR008952">
    <property type="entry name" value="Tetraspanin_EC2_sf"/>
</dbReference>
<feature type="transmembrane region" description="Helical" evidence="6">
    <location>
        <begin position="182"/>
        <end position="205"/>
    </location>
</feature>
<evidence type="ECO:0000256" key="1">
    <source>
        <dbReference type="ARBA" id="ARBA00004141"/>
    </source>
</evidence>
<accession>A0AAE0SF07</accession>
<proteinExistence type="predicted"/>
<dbReference type="GO" id="GO:0016020">
    <property type="term" value="C:membrane"/>
    <property type="evidence" value="ECO:0007669"/>
    <property type="project" value="UniProtKB-SubCell"/>
</dbReference>
<organism evidence="8 9">
    <name type="scientific">Potamilus streckersoni</name>
    <dbReference type="NCBI Taxonomy" id="2493646"/>
    <lineage>
        <taxon>Eukaryota</taxon>
        <taxon>Metazoa</taxon>
        <taxon>Spiralia</taxon>
        <taxon>Lophotrochozoa</taxon>
        <taxon>Mollusca</taxon>
        <taxon>Bivalvia</taxon>
        <taxon>Autobranchia</taxon>
        <taxon>Heteroconchia</taxon>
        <taxon>Palaeoheterodonta</taxon>
        <taxon>Unionida</taxon>
        <taxon>Unionoidea</taxon>
        <taxon>Unionidae</taxon>
        <taxon>Ambleminae</taxon>
        <taxon>Lampsilini</taxon>
        <taxon>Potamilus</taxon>
    </lineage>
</organism>
<protein>
    <recommendedName>
        <fullName evidence="10">Tetraspanin</fullName>
    </recommendedName>
</protein>
<dbReference type="EMBL" id="JAEAOA010000486">
    <property type="protein sequence ID" value="KAK3590652.1"/>
    <property type="molecule type" value="Genomic_DNA"/>
</dbReference>
<reference evidence="8" key="2">
    <citation type="journal article" date="2021" name="Genome Biol. Evol.">
        <title>Developing a high-quality reference genome for a parasitic bivalve with doubly uniparental inheritance (Bivalvia: Unionida).</title>
        <authorList>
            <person name="Smith C.H."/>
        </authorList>
    </citation>
    <scope>NUCLEOTIDE SEQUENCE</scope>
    <source>
        <strain evidence="8">CHS0354</strain>
        <tissue evidence="8">Mantle</tissue>
    </source>
</reference>
<dbReference type="Pfam" id="PF00335">
    <property type="entry name" value="Tetraspanin"/>
    <property type="match status" value="1"/>
</dbReference>
<dbReference type="Gene3D" id="1.10.1450.10">
    <property type="entry name" value="Tetraspanin"/>
    <property type="match status" value="1"/>
</dbReference>
<evidence type="ECO:0000256" key="2">
    <source>
        <dbReference type="ARBA" id="ARBA00022692"/>
    </source>
</evidence>
<evidence type="ECO:0000313" key="9">
    <source>
        <dbReference type="Proteomes" id="UP001195483"/>
    </source>
</evidence>
<keyword evidence="9" id="KW-1185">Reference proteome</keyword>
<keyword evidence="7" id="KW-0732">Signal</keyword>
<name>A0AAE0SF07_9BIVA</name>
<sequence>MFYLGSFLLHCLLVDSSCVSEHKQLIHQPYRESKTALGVPLYVVILGFLLLIEVIINYNIITSPETVQKWMKPYLQEKINQYNGLDSMDQVSLGWNYLMQEYQCCGIDSVSDFQSSAYYARSGCYGYNIVPGCCKTLPSFGAYYSCSSYQVHCGAYSFDTNYWRQSCIQALHDAYYSSNTKVIWSLTGIGVLVQIVLITLAATLINSIKCKSESSSFLQTYENDIWTAGNHTITSEHAQLPPTATTLGTKPIASRIQQTKDMVITVPRQLSFHNDQGPSVTVPPAAPPMHPKTNAIRQHSSFLAQPYLPGSVIPESTSVDKDRMVRQNSYIPLSHPTKDTQLLPRTPTAVPAPVEQPVYVQTPTAGQPENRRTLTVTEVADEKN</sequence>
<comment type="subcellular location">
    <subcellularLocation>
        <location evidence="1">Membrane</location>
        <topology evidence="1">Multi-pass membrane protein</topology>
    </subcellularLocation>
</comment>
<feature type="region of interest" description="Disordered" evidence="5">
    <location>
        <begin position="363"/>
        <end position="384"/>
    </location>
</feature>
<comment type="caution">
    <text evidence="8">The sequence shown here is derived from an EMBL/GenBank/DDBJ whole genome shotgun (WGS) entry which is preliminary data.</text>
</comment>
<dbReference type="Proteomes" id="UP001195483">
    <property type="component" value="Unassembled WGS sequence"/>
</dbReference>
<evidence type="ECO:0000256" key="3">
    <source>
        <dbReference type="ARBA" id="ARBA00022989"/>
    </source>
</evidence>
<feature type="signal peptide" evidence="7">
    <location>
        <begin position="1"/>
        <end position="18"/>
    </location>
</feature>
<gene>
    <name evidence="8" type="ORF">CHS0354_007148</name>
</gene>
<keyword evidence="4 6" id="KW-0472">Membrane</keyword>
<evidence type="ECO:0000256" key="4">
    <source>
        <dbReference type="ARBA" id="ARBA00023136"/>
    </source>
</evidence>
<evidence type="ECO:0008006" key="10">
    <source>
        <dbReference type="Google" id="ProtNLM"/>
    </source>
</evidence>
<keyword evidence="2 6" id="KW-0812">Transmembrane</keyword>
<feature type="chain" id="PRO_5042008638" description="Tetraspanin" evidence="7">
    <location>
        <begin position="19"/>
        <end position="384"/>
    </location>
</feature>
<dbReference type="SUPFAM" id="SSF48652">
    <property type="entry name" value="Tetraspanin"/>
    <property type="match status" value="1"/>
</dbReference>
<evidence type="ECO:0000313" key="8">
    <source>
        <dbReference type="EMBL" id="KAK3590652.1"/>
    </source>
</evidence>
<reference evidence="8" key="3">
    <citation type="submission" date="2023-05" db="EMBL/GenBank/DDBJ databases">
        <authorList>
            <person name="Smith C.H."/>
        </authorList>
    </citation>
    <scope>NUCLEOTIDE SEQUENCE</scope>
    <source>
        <strain evidence="8">CHS0354</strain>
        <tissue evidence="8">Mantle</tissue>
    </source>
</reference>
<reference evidence="8" key="1">
    <citation type="journal article" date="2021" name="Genome Biol. Evol.">
        <title>A High-Quality Reference Genome for a Parasitic Bivalve with Doubly Uniparental Inheritance (Bivalvia: Unionida).</title>
        <authorList>
            <person name="Smith C.H."/>
        </authorList>
    </citation>
    <scope>NUCLEOTIDE SEQUENCE</scope>
    <source>
        <strain evidence="8">CHS0354</strain>
    </source>
</reference>
<evidence type="ECO:0000256" key="5">
    <source>
        <dbReference type="SAM" id="MobiDB-lite"/>
    </source>
</evidence>